<dbReference type="GO" id="GO:0003676">
    <property type="term" value="F:nucleic acid binding"/>
    <property type="evidence" value="ECO:0007669"/>
    <property type="project" value="InterPro"/>
</dbReference>
<dbReference type="InterPro" id="IPR041301">
    <property type="entry name" value="PBECR3"/>
</dbReference>
<feature type="compositionally biased region" description="Polar residues" evidence="2">
    <location>
        <begin position="2371"/>
        <end position="2395"/>
    </location>
</feature>
<feature type="compositionally biased region" description="Basic and acidic residues" evidence="2">
    <location>
        <begin position="2432"/>
        <end position="2452"/>
    </location>
</feature>
<feature type="region of interest" description="Disordered" evidence="2">
    <location>
        <begin position="4430"/>
        <end position="4461"/>
    </location>
</feature>
<dbReference type="PANTHER" id="PTHR41313:SF1">
    <property type="entry name" value="DNA METHYLASE ADENINE-SPECIFIC DOMAIN-CONTAINING PROTEIN"/>
    <property type="match status" value="1"/>
</dbReference>
<feature type="region of interest" description="Disordered" evidence="2">
    <location>
        <begin position="150"/>
        <end position="174"/>
    </location>
</feature>
<dbReference type="SUPFAM" id="SSF53335">
    <property type="entry name" value="S-adenosyl-L-methionine-dependent methyltransferases"/>
    <property type="match status" value="1"/>
</dbReference>
<evidence type="ECO:0000259" key="3">
    <source>
        <dbReference type="PROSITE" id="PS51192"/>
    </source>
</evidence>
<feature type="region of interest" description="Disordered" evidence="2">
    <location>
        <begin position="37"/>
        <end position="88"/>
    </location>
</feature>
<dbReference type="PANTHER" id="PTHR41313">
    <property type="entry name" value="ADENINE-SPECIFIC METHYLTRANSFERASE"/>
    <property type="match status" value="1"/>
</dbReference>
<evidence type="ECO:0000256" key="2">
    <source>
        <dbReference type="SAM" id="MobiDB-lite"/>
    </source>
</evidence>
<accession>A0A1Q2LEZ4</accession>
<feature type="coiled-coil region" evidence="1">
    <location>
        <begin position="3840"/>
        <end position="3874"/>
    </location>
</feature>
<evidence type="ECO:0000259" key="4">
    <source>
        <dbReference type="PROSITE" id="PS51194"/>
    </source>
</evidence>
<feature type="compositionally biased region" description="Polar residues" evidence="2">
    <location>
        <begin position="2090"/>
        <end position="2106"/>
    </location>
</feature>
<name>A0A1Q2LEZ4_9HELI</name>
<feature type="coiled-coil region" evidence="1">
    <location>
        <begin position="4549"/>
        <end position="4576"/>
    </location>
</feature>
<dbReference type="InterPro" id="IPR029063">
    <property type="entry name" value="SAM-dependent_MTases_sf"/>
</dbReference>
<feature type="compositionally biased region" description="Low complexity" evidence="2">
    <location>
        <begin position="108"/>
        <end position="135"/>
    </location>
</feature>
<dbReference type="InterPro" id="IPR027417">
    <property type="entry name" value="P-loop_NTPase"/>
</dbReference>
<dbReference type="EMBL" id="CP019645">
    <property type="protein sequence ID" value="AQQ59001.1"/>
    <property type="molecule type" value="Genomic_DNA"/>
</dbReference>
<feature type="region of interest" description="Disordered" evidence="2">
    <location>
        <begin position="105"/>
        <end position="135"/>
    </location>
</feature>
<sequence length="4821" mass="547689">MGYILTPTQAENDNKLINNTLESLKTTNLLKQSQDTTINPNLSTQNTQTTQSLQLPPKLPQGKIPQINTDSTKNTQNPQHSNTQKNIGNAISMGSNVLSMQTNQNTLPQANNTTPQTHTNTTPTQAKTNANNTQTTQKPFNTQIALSSDKDFKPQSEMPQQTQIPQIQTPPKKSRLQREIESTKYATNFNQSAYTRNTTAFLGKPHEFSNHKLAMAAKLRLLENFDSNANIDDEVFQRYNIIDNAVAALETAKKIHGENSKAYKDILDQYMQYGILKDNGIKDYASLAEFYNKGGNVGIKTEFKGSEGNASGLDSVDDKESKNTIGNDSIKAFAEQKRDFMKGEQDKSYANGWFNHLLKDKVLDEFSSDSVENSIEQNKAGLSVDRQLGILKKEEIDKALKQGLDKVNKTQGRHKDEKDATQQEYNKEIAKRLKPNYLQETWQDINVVDNFNKGNYAAAAGNAAGGLTKLALDGAAMTLEGAADTIFHGMTRDAFKNKAELVLDEYNLPNWSDTSMGEYIAKSRKEGSDYDDFLTFVGSLQNSLVASKKAEEIWDKETRDKLIEYVEAQGSPKEAKAWENLDKSITKLKQEWDNSPAKVLADSDLIAKAMTMKNQHDYGRFVFNLLKEPEKNMELAQSYINDLEYILKTDDNFKDVDEVALTRSGQVVIRKGDQYQALEQGFLESILHGIHDSAAEITSSLGGAWWGLKKALKKPSKNYWQTAAKAGVYSSAGAAVGAAAGAIADEEINSWTTGYKNKDGGLKRAAEAATLSIAGDIIIVGAGAGIKQGYKAIKNANLDGLSGIGNKIVNETQKLANGNVNAVTNFLAKNALDNNEREAIKEAAQKEFLNGKSLADYKSDSSIPKLERLKNAWQYEKFINKESMTKGKDKLEALSKEFESFQTTSMESNRPIMSLMQDMFEGKATRHEREKFLRFVSQNEALQSALSGVLAKNPTLALNFGQFIDKRAAQVAKSIESEALTQRMFKDMDSSYAKGLKDRYGKVEYDIKRTLDNINFSSTGTKIADILMDLKESIPHVTNAGQTINAMLQKLQARGIKSFDDDMLEFIEPNLNIDDLLNIRKYYNDILRSKDFKNASFKHLQAINKEIDSAVENALQDIAQQSGINTAKLLKNYKDINKEYADYAKFKESDFYKDSVKTKKREKDLSEDNFNKAILKQAQREEGFNNKVFNRIANNTDTNLQAQAIKELIQRNIANGNGQFRAVKWQELIQDLEKIEHSITDEGLKNLVSNLKQAQRLYNGDNEFLQAIQRSVGSKPANVLISSANGLFGRTLLLFYNFVHKIMARFAGALSENLAHQSLEDQLGKALRYARDTKDFIHVSIDSISKNLPKEDKETSKVLKELEYWKTQFDKDDIASFYTIKDAQETQIAITANKQELQERKEVIDNALSEARKDIETIQREVIESNPNFMPTRQIDDFDNEATYKMEVEFDKLGMQEFQRKIESGEIQLDKPTQKTLENAYSQYNHLLQKRELLEKDLQSFKAFDDNNILKTNSTLIAQTQRVLHQIQDDISFTKEAIKDIESELSTSNKALMLLNTHAETKKEIHAFSNLLVPTQTQTKPSFATNLMKQDTQGLIPYNSTQANNALIPYNTPQDTKLLAYNETKLLEYKETLHALQKLDKSFKDFMSMPFSIIVDSKGNALPLTSQAIKNFIFHNLYKEFLNTTKALNKPLAQLDFKPLSNEIKALPYKANANLKAHLRDINAKTNDFLDSMQEIKNTTKEIKLLPYNKPSENKAVEVDRFRNVLVSKPLQHESFVRQDLRKRVWQENENYDISNPKLFSYKFLDNKEIINMPDFALSDRGRAIKKVVAEEPKQRELIEQINAGQTEKFSEFMDKEREALQALKVNLQHDETTAQRFIDMANMFKDNELKREYFKEMLNVADTIRHHTNTTYPMFEKAYKDLLKEMFPTKPKDIHFTDKKGKEHILTKEVQQQWLDTFNLKSLDDTFIPSIPQEVREAIGKDIKVNFKDLLKLVENGREKYIPQIRETFSKPEAAFIDEQNDLIFARTMTDNLFFVNVSRDYGENFLNVTLSPKKHNTLLNKLKNAKEVFIDKVSPELRDSSAHKASTDFLSSTSRDTQNPTTKQEISKDIESKSTQEPVTQKETQENTQAINQSEGIREQNQHLHLESLDTTRFFETINNMQGKNLSKKDKIQLFDSFTSALQSRQDLIIDEIERILKHANKSGDRKYKDFSDLDEYAMKEIFFKLKNRDLYDDYESILKALKANKDIDWDKSIFKEFQNTEKGIALSNNKISSGVAEDFAKSLKEWELDNNHIVNKFKDTIQSQKIKDTHANTKQNSNTTNHTDKETSTKESYTDNQHEATQRENGADTEWITTRTSNNPQENKDTETTLTRDNGISDEYSPSSKEMAQSGNEKTHEKRDIRDDSSHSSSDIEANANISRDTQGHNARIRPDETDNKRYKHDGNDDRTNSRTRIHRNVSLKKKGKKDSNTNIESKVATQDIDTQSTPQVKPKKLTDKEVIDNFLKEYDDGSKEFAALKEVKNPSIMQDLAKYIKQLDESKRLQDNIRKLDSNNELTQIDFVEWYKGALKEVAKGSGDSFVYSVNGYLKKLREENNYLDWKAAQEIQTTPKDTQEKDVSLNAQHDKELPKTTREIIDEAKASGKSAKETKKLVQKNKELSKKVTSKLSKDELDNLPIATQDELRGFLESVEKKEYQNAPDVLKIATLNDELKSLLNHNNNANVFITKSTAGHISQNRKGQYNQALRMEEKLEIPQIINEAKTAYTGGGDGFVIPFADKINTDKINLIVLNSDEKGNFLITTKKVNTNDFNEGVYKEARAGVEPATTTLHSVEQKPTEAISLAKPNPTTKVEKSQKPKEKQSPKELENIESDSNPAGILNPEELATLNKEFKLGEIQDLKGQKALYDANIESLSLLDDILKSGRVATDDEKRILSNFRGFGKASNELYQVIKEKGERLDSLNKLLESLSESVGAKIDADYLFRRAGDAYYTPTPIVESMVKLAKDLGLNNNHVILEPSSGSGRFLGQFHSNANVVGIELDPFTAKLSQTIYPYFKIDNAGFQNSKFAKDDFYDLVIGNPPYSNFTIRDDNFSASAHNYFMKRGIDKLRVGGISIQIVTKSFMDSSNDLVRKEIAKNAKFLGGVRLPNNAFKDASVTTDILVFKKVSAAEAKKLDNSWIETTELNGIPVSKYFVDNPQNVLGEMKVGKGQFGDIVHVINKEGIDFSNFDLMPYLNKKYDFDTLRLKDNNTHSLKDLESEVKTTQDITDSQMGAVRYDKEQDKFIKNDGGSDDELDLKEYLQSLEVTWKPETIEKRIAEYKELAPKISELQSTLKSLQKAELDSEASNETISALRQKLNSDYEAVVGKNGSFYTKDKKVSPRFKLFEMVDDTSFEIFALEKAPLVKNNKVVGAERADIFTKRISYPYVRPQSADNLADAMHISLNETGYNDYQRIADLLGSDVDSVKKEFLDKKLEYLDHNGERLSKDIFLSGDVKTRLESFHDEYGLPKFSDDETIAHYQKIAYEDLKNVIPDDIEVPHIEIPLGANWLDKNITDSFLSEIVGLDYLNTNYIHGVGWKVNFDGLKDRDFMIATGKDFKANTGVEYINGIDYIEDMLNNKTLVVQKTIKGDKDKTIIYRDPIATQSLESLKKQLKREFKQYILDNDSFSEIAQKQYNDTFNREVARKYDGSHLKLHGANSDIELRKHQKNAVFRFFQELSSLLAHDVGTGKSYTMIASAIEGKRLKVHNKPMIVLPNHVAPQIAAEARRLYPNANIKLIQAVSRKDKNRALASLKNNSHDIIITTYTAFTNMNVAPSAFQDYVEKEIKFLRQIQKKLKEDGNASKRELNSIESRIEKAEERATNYAKSVANDKQNVFFEDLGIDTLMFDEAHYLKNLPIFTAQRNVRGIGSADSQRAIDAFMKISQMRDLPNNRVLFATGTPITNFISDIFTMQRFLGSKDLEAKGIDVFDEWCKMFAGASSEFEMKATGEYKLTSRLRDFSNLPELKAMYYKFADLVTKEDMQKAILEEGGKIIEPKVRRIPVVLKRNQAQIDFMESVKKRAKVLQENPQAAMEKGGDNMLKIISDSNKASIDMRLIDSSYKRDENGKISAAANNILEVYNDFNEHKGTQLVFLDTSVPKKPIKPETLEKWQKELERIDSVIQNQSHNLSDNQLEKLRDKASDLESKIARGSDGFSAYNDLKDLLIEKGIKENEVAFVHDFEGIKKETLSQKINSGEIRVLIGSTSKMGAGSNFQERLAAIHHLDLDWTPANMEQREGRIIRQGNRLMDLVPDFEARIYTYVTEQMSDSLMLQTLEQKTKIIKQIQDPNLKTRVIEDISEDNLHGRLKAMTSPNAEQELEAMNIVKSIDEVENAISTHDLILKNNHNKIENANKLESSMQKDINTLEAFKKQTQDNTTISFGKEKINFAKDNKAKTSKDNKTDTPKATKDKDKKKEKSPESLANEKLNAIIQDFAKSSDNIKVICEYRGLNILAKKGYSGMIDFYLGKDLNEALSISIRLDVRDAAYTDKNYMQRFHNGYNKLISDEYIKELQGQIQKAKDTREKAKKAYEKEIANKESVAELRNSLNEMLVRQAELHSFLGRASDSEIERLKAIYGDDFEDIVRGKFSKKEVEMKNKQHTIPTKSKVEKDLSTDEIKQIINTWDLNNPKKSDKLIISKVDEAELELLAKDFDFKGNYAVAREIDSEHLAHALNRHGDEIVEKQKGQNAINVDEILTYYPAITKPNNHDLRIVQDNGNIFYAKQINGHFIAIEEVLTGRNKIKFVTAWNINGSLNDKMIKKLGLPHYLRQTGVSARAKNST</sequence>
<dbReference type="Gene3D" id="3.40.50.150">
    <property type="entry name" value="Vaccinia Virus protein VP39"/>
    <property type="match status" value="1"/>
</dbReference>
<feature type="compositionally biased region" description="Polar residues" evidence="2">
    <location>
        <begin position="2354"/>
        <end position="2364"/>
    </location>
</feature>
<evidence type="ECO:0000256" key="1">
    <source>
        <dbReference type="SAM" id="Coils"/>
    </source>
</evidence>
<feature type="compositionally biased region" description="Polar residues" evidence="2">
    <location>
        <begin position="2472"/>
        <end position="2491"/>
    </location>
</feature>
<dbReference type="GO" id="GO:0008168">
    <property type="term" value="F:methyltransferase activity"/>
    <property type="evidence" value="ECO:0007669"/>
    <property type="project" value="InterPro"/>
</dbReference>
<dbReference type="Gene3D" id="3.40.50.300">
    <property type="entry name" value="P-loop containing nucleotide triphosphate hydrolases"/>
    <property type="match status" value="2"/>
</dbReference>
<feature type="compositionally biased region" description="Basic and acidic residues" evidence="2">
    <location>
        <begin position="4430"/>
        <end position="4459"/>
    </location>
</feature>
<feature type="compositionally biased region" description="Low complexity" evidence="2">
    <location>
        <begin position="159"/>
        <end position="171"/>
    </location>
</feature>
<feature type="compositionally biased region" description="Low complexity" evidence="2">
    <location>
        <begin position="39"/>
        <end position="56"/>
    </location>
</feature>
<organism evidence="5 6">
    <name type="scientific">Helicobacter bilis</name>
    <dbReference type="NCBI Taxonomy" id="37372"/>
    <lineage>
        <taxon>Bacteria</taxon>
        <taxon>Pseudomonadati</taxon>
        <taxon>Campylobacterota</taxon>
        <taxon>Epsilonproteobacteria</taxon>
        <taxon>Campylobacterales</taxon>
        <taxon>Helicobacteraceae</taxon>
        <taxon>Helicobacter</taxon>
    </lineage>
</organism>
<evidence type="ECO:0000313" key="5">
    <source>
        <dbReference type="EMBL" id="AQQ59001.1"/>
    </source>
</evidence>
<dbReference type="Pfam" id="PF18812">
    <property type="entry name" value="PBECR3"/>
    <property type="match status" value="1"/>
</dbReference>
<feature type="region of interest" description="Disordered" evidence="2">
    <location>
        <begin position="2826"/>
        <end position="2880"/>
    </location>
</feature>
<dbReference type="SUPFAM" id="SSF52540">
    <property type="entry name" value="P-loop containing nucleoside triphosphate hydrolases"/>
    <property type="match status" value="2"/>
</dbReference>
<feature type="coiled-coil region" evidence="1">
    <location>
        <begin position="4148"/>
        <end position="4187"/>
    </location>
</feature>
<reference evidence="5 6" key="1">
    <citation type="submission" date="2017-02" db="EMBL/GenBank/DDBJ databases">
        <title>Whole genome sequencing of Helicobacter bilis strain AAQJH.</title>
        <authorList>
            <person name="Conlan S."/>
            <person name="Thomas P.J."/>
            <person name="Mullikin J."/>
            <person name="Palmore T.N."/>
            <person name="Frank K.M."/>
            <person name="Segre J.A."/>
        </authorList>
    </citation>
    <scope>NUCLEOTIDE SEQUENCE [LARGE SCALE GENOMIC DNA]</scope>
    <source>
        <strain evidence="5 6">AAQJH</strain>
    </source>
</reference>
<feature type="domain" description="Helicase C-terminal" evidence="4">
    <location>
        <begin position="4176"/>
        <end position="4338"/>
    </location>
</feature>
<keyword evidence="1" id="KW-0175">Coiled coil</keyword>
<feature type="compositionally biased region" description="Basic and acidic residues" evidence="2">
    <location>
        <begin position="2325"/>
        <end position="2349"/>
    </location>
</feature>
<feature type="compositionally biased region" description="Polar residues" evidence="2">
    <location>
        <begin position="66"/>
        <end position="88"/>
    </location>
</feature>
<feature type="coiled-coil region" evidence="1">
    <location>
        <begin position="1380"/>
        <end position="1421"/>
    </location>
</feature>
<dbReference type="PROSITE" id="PS51192">
    <property type="entry name" value="HELICASE_ATP_BIND_1"/>
    <property type="match status" value="1"/>
</dbReference>
<proteinExistence type="predicted"/>
<feature type="compositionally biased region" description="Basic and acidic residues" evidence="2">
    <location>
        <begin position="2851"/>
        <end position="2868"/>
    </location>
</feature>
<feature type="compositionally biased region" description="Polar residues" evidence="2">
    <location>
        <begin position="2419"/>
        <end position="2428"/>
    </location>
</feature>
<protein>
    <submittedName>
        <fullName evidence="5">Uncharacterized protein</fullName>
    </submittedName>
</protein>
<dbReference type="KEGG" id="hbl:XJ32_01545"/>
<gene>
    <name evidence="5" type="ORF">XJ32_01545</name>
</gene>
<feature type="compositionally biased region" description="Polar residues" evidence="2">
    <location>
        <begin position="2117"/>
        <end position="2137"/>
    </location>
</feature>
<feature type="region of interest" description="Disordered" evidence="2">
    <location>
        <begin position="2083"/>
        <end position="2140"/>
    </location>
</feature>
<feature type="compositionally biased region" description="Basic and acidic residues" evidence="2">
    <location>
        <begin position="2107"/>
        <end position="2116"/>
    </location>
</feature>
<feature type="compositionally biased region" description="Basic residues" evidence="2">
    <location>
        <begin position="2453"/>
        <end position="2468"/>
    </location>
</feature>
<feature type="compositionally biased region" description="Polar residues" evidence="2">
    <location>
        <begin position="2315"/>
        <end position="2324"/>
    </location>
</feature>
<dbReference type="PROSITE" id="PS00092">
    <property type="entry name" value="N6_MTASE"/>
    <property type="match status" value="1"/>
</dbReference>
<dbReference type="InterPro" id="IPR052933">
    <property type="entry name" value="DNA_Protect_Modify"/>
</dbReference>
<dbReference type="PRINTS" id="PR00507">
    <property type="entry name" value="N12N6MTFRASE"/>
</dbReference>
<dbReference type="InterPro" id="IPR014001">
    <property type="entry name" value="Helicase_ATP-bd"/>
</dbReference>
<feature type="domain" description="Helicase ATP-binding" evidence="3">
    <location>
        <begin position="3711"/>
        <end position="3959"/>
    </location>
</feature>
<dbReference type="InterPro" id="IPR002052">
    <property type="entry name" value="DNA_methylase_N6_adenine_CS"/>
</dbReference>
<evidence type="ECO:0000313" key="6">
    <source>
        <dbReference type="Proteomes" id="UP000188298"/>
    </source>
</evidence>
<feature type="region of interest" description="Disordered" evidence="2">
    <location>
        <begin position="2309"/>
        <end position="2493"/>
    </location>
</feature>
<feature type="compositionally biased region" description="Basic and acidic residues" evidence="2">
    <location>
        <begin position="2396"/>
        <end position="2409"/>
    </location>
</feature>
<dbReference type="InterPro" id="IPR001650">
    <property type="entry name" value="Helicase_C-like"/>
</dbReference>
<dbReference type="SMART" id="SM00487">
    <property type="entry name" value="DEXDc"/>
    <property type="match status" value="1"/>
</dbReference>
<dbReference type="RefSeq" id="WP_077388131.1">
    <property type="nucleotide sequence ID" value="NZ_CP019645.1"/>
</dbReference>
<dbReference type="Proteomes" id="UP000188298">
    <property type="component" value="Chromosome"/>
</dbReference>
<dbReference type="PROSITE" id="PS51194">
    <property type="entry name" value="HELICASE_CTER"/>
    <property type="match status" value="1"/>
</dbReference>
<dbReference type="GO" id="GO:0032259">
    <property type="term" value="P:methylation"/>
    <property type="evidence" value="ECO:0007669"/>
    <property type="project" value="InterPro"/>
</dbReference>